<accession>A0ABR1CUX1</accession>
<comment type="caution">
    <text evidence="2">The sequence shown here is derived from an EMBL/GenBank/DDBJ whole genome shotgun (WGS) entry which is preliminary data.</text>
</comment>
<keyword evidence="3" id="KW-1185">Reference proteome</keyword>
<dbReference type="InterPro" id="IPR024867">
    <property type="entry name" value="NFRKB"/>
</dbReference>
<dbReference type="PANTHER" id="PTHR13052">
    <property type="entry name" value="NFRKB-RELATED"/>
    <property type="match status" value="1"/>
</dbReference>
<evidence type="ECO:0000256" key="1">
    <source>
        <dbReference type="SAM" id="MobiDB-lite"/>
    </source>
</evidence>
<feature type="compositionally biased region" description="Basic and acidic residues" evidence="1">
    <location>
        <begin position="25"/>
        <end position="50"/>
    </location>
</feature>
<dbReference type="EMBL" id="JAVFWL010000003">
    <property type="protein sequence ID" value="KAK6742129.1"/>
    <property type="molecule type" value="Genomic_DNA"/>
</dbReference>
<proteinExistence type="predicted"/>
<dbReference type="PANTHER" id="PTHR13052:SF3">
    <property type="entry name" value="NUCLEAR FACTOR RELATED TO KAPPA-B-BINDING PROTEIN"/>
    <property type="match status" value="1"/>
</dbReference>
<feature type="compositionally biased region" description="Polar residues" evidence="1">
    <location>
        <begin position="1"/>
        <end position="24"/>
    </location>
</feature>
<dbReference type="CDD" id="cd21865">
    <property type="entry name" value="DEUBAD_NFRKB"/>
    <property type="match status" value="1"/>
</dbReference>
<gene>
    <name evidence="2" type="primary">Necator_chrIII.g10553</name>
    <name evidence="2" type="ORF">RB195_009788</name>
</gene>
<protein>
    <submittedName>
        <fullName evidence="2">Uncharacterized protein</fullName>
    </submittedName>
</protein>
<sequence length="426" mass="48483">MSSEAEASTTSGHNPTTSSTSVQENEPREHSYEQKSFDDSRQEMWNEAHENNVASSPSTSALSFKDDHKFKTPAVPPRRLKDRPHEILGSRKSRSSFPSSMVGRLPDQVGESNRSTRTVAEPSTLDLEALYKEADAEVTRVNFNGDLLLLPSILVHSDYIFRQVVSIETYYSLSEEARTHLRQFLPPIKTVAEEQHALACAFTKRLDLVHGNPIERVQSKLKNGWFNPDRPSQQNQIRDNNKVLYDHYIRFYHMNLLNKLVKSRHAVLQHLMSTSASCSPTRQPMDPETAKRRNDMERIRLRAAKRSRAMIADCRLKVGEAGFSSDEEDEDLSLPISKGVTLHTARSTLFTPNMKGTDLDLHQPTQMDDVKTMLKKYKKLRREEPHAPSLDITGIDLDDVYERAGVLAQSEKIKQTMEALEKNLKK</sequence>
<organism evidence="2 3">
    <name type="scientific">Necator americanus</name>
    <name type="common">Human hookworm</name>
    <dbReference type="NCBI Taxonomy" id="51031"/>
    <lineage>
        <taxon>Eukaryota</taxon>
        <taxon>Metazoa</taxon>
        <taxon>Ecdysozoa</taxon>
        <taxon>Nematoda</taxon>
        <taxon>Chromadorea</taxon>
        <taxon>Rhabditida</taxon>
        <taxon>Rhabditina</taxon>
        <taxon>Rhabditomorpha</taxon>
        <taxon>Strongyloidea</taxon>
        <taxon>Ancylostomatidae</taxon>
        <taxon>Bunostominae</taxon>
        <taxon>Necator</taxon>
    </lineage>
</organism>
<evidence type="ECO:0000313" key="2">
    <source>
        <dbReference type="EMBL" id="KAK6742129.1"/>
    </source>
</evidence>
<feature type="region of interest" description="Disordered" evidence="1">
    <location>
        <begin position="1"/>
        <end position="118"/>
    </location>
</feature>
<feature type="compositionally biased region" description="Polar residues" evidence="1">
    <location>
        <begin position="52"/>
        <end position="62"/>
    </location>
</feature>
<evidence type="ECO:0000313" key="3">
    <source>
        <dbReference type="Proteomes" id="UP001303046"/>
    </source>
</evidence>
<name>A0ABR1CUX1_NECAM</name>
<reference evidence="2 3" key="1">
    <citation type="submission" date="2023-08" db="EMBL/GenBank/DDBJ databases">
        <title>A Necator americanus chromosomal reference genome.</title>
        <authorList>
            <person name="Ilik V."/>
            <person name="Petrzelkova K.J."/>
            <person name="Pardy F."/>
            <person name="Fuh T."/>
            <person name="Niatou-Singa F.S."/>
            <person name="Gouil Q."/>
            <person name="Baker L."/>
            <person name="Ritchie M.E."/>
            <person name="Jex A.R."/>
            <person name="Gazzola D."/>
            <person name="Li H."/>
            <person name="Toshio Fujiwara R."/>
            <person name="Zhan B."/>
            <person name="Aroian R.V."/>
            <person name="Pafco B."/>
            <person name="Schwarz E.M."/>
        </authorList>
    </citation>
    <scope>NUCLEOTIDE SEQUENCE [LARGE SCALE GENOMIC DNA]</scope>
    <source>
        <strain evidence="2 3">Aroian</strain>
        <tissue evidence="2">Whole animal</tissue>
    </source>
</reference>
<dbReference type="Proteomes" id="UP001303046">
    <property type="component" value="Unassembled WGS sequence"/>
</dbReference>